<dbReference type="AlphaFoldDB" id="A0A917BGS8"/>
<keyword evidence="3" id="KW-1185">Reference proteome</keyword>
<feature type="region of interest" description="Disordered" evidence="1">
    <location>
        <begin position="1"/>
        <end position="23"/>
    </location>
</feature>
<proteinExistence type="predicted"/>
<sequence>MLILAPSRAEPSRAEPSRAGPGRAAVPWAVWGAGHAHEVVAPLQAVRESALQDLQGPGVAQLRDASAR</sequence>
<gene>
    <name evidence="2" type="ORF">GCM10011519_15930</name>
</gene>
<dbReference type="EMBL" id="BMKQ01000001">
    <property type="protein sequence ID" value="GGF42845.1"/>
    <property type="molecule type" value="Genomic_DNA"/>
</dbReference>
<dbReference type="Proteomes" id="UP000649179">
    <property type="component" value="Unassembled WGS sequence"/>
</dbReference>
<comment type="caution">
    <text evidence="2">The sequence shown here is derived from an EMBL/GenBank/DDBJ whole genome shotgun (WGS) entry which is preliminary data.</text>
</comment>
<name>A0A917BGS8_9ACTN</name>
<reference evidence="2" key="1">
    <citation type="journal article" date="2014" name="Int. J. Syst. Evol. Microbiol.">
        <title>Complete genome sequence of Corynebacterium casei LMG S-19264T (=DSM 44701T), isolated from a smear-ripened cheese.</title>
        <authorList>
            <consortium name="US DOE Joint Genome Institute (JGI-PGF)"/>
            <person name="Walter F."/>
            <person name="Albersmeier A."/>
            <person name="Kalinowski J."/>
            <person name="Ruckert C."/>
        </authorList>
    </citation>
    <scope>NUCLEOTIDE SEQUENCE</scope>
    <source>
        <strain evidence="2">CGMCC 1.16067</strain>
    </source>
</reference>
<protein>
    <submittedName>
        <fullName evidence="2">Uncharacterized protein</fullName>
    </submittedName>
</protein>
<evidence type="ECO:0000313" key="2">
    <source>
        <dbReference type="EMBL" id="GGF42845.1"/>
    </source>
</evidence>
<organism evidence="2 3">
    <name type="scientific">Marmoricola endophyticus</name>
    <dbReference type="NCBI Taxonomy" id="2040280"/>
    <lineage>
        <taxon>Bacteria</taxon>
        <taxon>Bacillati</taxon>
        <taxon>Actinomycetota</taxon>
        <taxon>Actinomycetes</taxon>
        <taxon>Propionibacteriales</taxon>
        <taxon>Nocardioidaceae</taxon>
        <taxon>Marmoricola</taxon>
    </lineage>
</organism>
<reference evidence="2" key="2">
    <citation type="submission" date="2020-09" db="EMBL/GenBank/DDBJ databases">
        <authorList>
            <person name="Sun Q."/>
            <person name="Zhou Y."/>
        </authorList>
    </citation>
    <scope>NUCLEOTIDE SEQUENCE</scope>
    <source>
        <strain evidence="2">CGMCC 1.16067</strain>
    </source>
</reference>
<evidence type="ECO:0000256" key="1">
    <source>
        <dbReference type="SAM" id="MobiDB-lite"/>
    </source>
</evidence>
<evidence type="ECO:0000313" key="3">
    <source>
        <dbReference type="Proteomes" id="UP000649179"/>
    </source>
</evidence>
<accession>A0A917BGS8</accession>